<protein>
    <submittedName>
        <fullName evidence="2">Uncharacterized protein</fullName>
    </submittedName>
</protein>
<gene>
    <name evidence="2" type="ORF">T03_13227</name>
</gene>
<feature type="region of interest" description="Disordered" evidence="1">
    <location>
        <begin position="43"/>
        <end position="62"/>
    </location>
</feature>
<proteinExistence type="predicted"/>
<dbReference type="Proteomes" id="UP000054653">
    <property type="component" value="Unassembled WGS sequence"/>
</dbReference>
<sequence>MLSYLSEATGPSSRTKAAKLTRVGGSMAKRHHAKILVTRPRHWQHTQATHPSAKSRPSIDNGKNAVTITDRRLGTAKQSSREIVESNEYFEEEVESTQTLCTGEAAKIKKPVKSHSRRRELEQRVVRGVRLRETACGICGLLCVLSVDRSSRSHLNSPDKLLNEAVGSPSKPLIIQSTNLKISSWQKRSTCHIEKKCVAVNVLEKSGML</sequence>
<evidence type="ECO:0000313" key="3">
    <source>
        <dbReference type="Proteomes" id="UP000054653"/>
    </source>
</evidence>
<keyword evidence="3" id="KW-1185">Reference proteome</keyword>
<name>A0A0V1CSU0_TRIBR</name>
<organism evidence="2 3">
    <name type="scientific">Trichinella britovi</name>
    <name type="common">Parasitic roundworm</name>
    <dbReference type="NCBI Taxonomy" id="45882"/>
    <lineage>
        <taxon>Eukaryota</taxon>
        <taxon>Metazoa</taxon>
        <taxon>Ecdysozoa</taxon>
        <taxon>Nematoda</taxon>
        <taxon>Enoplea</taxon>
        <taxon>Dorylaimia</taxon>
        <taxon>Trichinellida</taxon>
        <taxon>Trichinellidae</taxon>
        <taxon>Trichinella</taxon>
    </lineage>
</organism>
<accession>A0A0V1CSU0</accession>
<dbReference type="EMBL" id="JYDI01000105">
    <property type="protein sequence ID" value="KRY52405.1"/>
    <property type="molecule type" value="Genomic_DNA"/>
</dbReference>
<reference evidence="2 3" key="1">
    <citation type="submission" date="2015-01" db="EMBL/GenBank/DDBJ databases">
        <title>Evolution of Trichinella species and genotypes.</title>
        <authorList>
            <person name="Korhonen P.K."/>
            <person name="Edoardo P."/>
            <person name="Giuseppe L.R."/>
            <person name="Gasser R.B."/>
        </authorList>
    </citation>
    <scope>NUCLEOTIDE SEQUENCE [LARGE SCALE GENOMIC DNA]</scope>
    <source>
        <strain evidence="2">ISS120</strain>
    </source>
</reference>
<dbReference type="AlphaFoldDB" id="A0A0V1CSU0"/>
<comment type="caution">
    <text evidence="2">The sequence shown here is derived from an EMBL/GenBank/DDBJ whole genome shotgun (WGS) entry which is preliminary data.</text>
</comment>
<evidence type="ECO:0000313" key="2">
    <source>
        <dbReference type="EMBL" id="KRY52405.1"/>
    </source>
</evidence>
<evidence type="ECO:0000256" key="1">
    <source>
        <dbReference type="SAM" id="MobiDB-lite"/>
    </source>
</evidence>